<gene>
    <name evidence="9" type="ORF">METZ01_LOCUS510907</name>
</gene>
<feature type="transmembrane region" description="Helical" evidence="8">
    <location>
        <begin position="7"/>
        <end position="32"/>
    </location>
</feature>
<dbReference type="Pfam" id="PF02386">
    <property type="entry name" value="TrkH"/>
    <property type="match status" value="1"/>
</dbReference>
<comment type="subcellular location">
    <subcellularLocation>
        <location evidence="1">Cell membrane</location>
        <topology evidence="1">Multi-pass membrane protein</topology>
    </subcellularLocation>
</comment>
<dbReference type="PANTHER" id="PTHR32024:SF3">
    <property type="entry name" value="TRK SYSTEM POTASSIUM UPTAKE PROTEIN"/>
    <property type="match status" value="1"/>
</dbReference>
<keyword evidence="5 8" id="KW-1133">Transmembrane helix</keyword>
<evidence type="ECO:0000256" key="6">
    <source>
        <dbReference type="ARBA" id="ARBA00023065"/>
    </source>
</evidence>
<accession>A0A383ENK8</accession>
<feature type="transmembrane region" description="Helical" evidence="8">
    <location>
        <begin position="70"/>
        <end position="90"/>
    </location>
</feature>
<organism evidence="9">
    <name type="scientific">marine metagenome</name>
    <dbReference type="NCBI Taxonomy" id="408172"/>
    <lineage>
        <taxon>unclassified sequences</taxon>
        <taxon>metagenomes</taxon>
        <taxon>ecological metagenomes</taxon>
    </lineage>
</organism>
<evidence type="ECO:0000256" key="1">
    <source>
        <dbReference type="ARBA" id="ARBA00004651"/>
    </source>
</evidence>
<evidence type="ECO:0000256" key="3">
    <source>
        <dbReference type="ARBA" id="ARBA00022475"/>
    </source>
</evidence>
<dbReference type="GO" id="GO:0005886">
    <property type="term" value="C:plasma membrane"/>
    <property type="evidence" value="ECO:0007669"/>
    <property type="project" value="UniProtKB-SubCell"/>
</dbReference>
<keyword evidence="3" id="KW-1003">Cell membrane</keyword>
<feature type="transmembrane region" description="Helical" evidence="8">
    <location>
        <begin position="38"/>
        <end position="58"/>
    </location>
</feature>
<dbReference type="AlphaFoldDB" id="A0A383ENK8"/>
<evidence type="ECO:0008006" key="10">
    <source>
        <dbReference type="Google" id="ProtNLM"/>
    </source>
</evidence>
<proteinExistence type="predicted"/>
<dbReference type="EMBL" id="UINC01227254">
    <property type="protein sequence ID" value="SVE58053.1"/>
    <property type="molecule type" value="Genomic_DNA"/>
</dbReference>
<dbReference type="InterPro" id="IPR003445">
    <property type="entry name" value="Cat_transpt"/>
</dbReference>
<keyword evidence="4 8" id="KW-0812">Transmembrane</keyword>
<evidence type="ECO:0000256" key="4">
    <source>
        <dbReference type="ARBA" id="ARBA00022692"/>
    </source>
</evidence>
<feature type="transmembrane region" description="Helical" evidence="8">
    <location>
        <begin position="132"/>
        <end position="152"/>
    </location>
</feature>
<evidence type="ECO:0000256" key="2">
    <source>
        <dbReference type="ARBA" id="ARBA00022448"/>
    </source>
</evidence>
<feature type="non-terminal residue" evidence="9">
    <location>
        <position position="187"/>
    </location>
</feature>
<evidence type="ECO:0000313" key="9">
    <source>
        <dbReference type="EMBL" id="SVE58053.1"/>
    </source>
</evidence>
<sequence length="187" mass="20752">MNNNKTVFFAIGVLLIILGAFMLIPFFIQFIYDEKNSAFLSSASVTAFIGILLVLTNLEENRKLNLQQAFLLTTLSWLSIAIFGSLPFLLSNLNLSIVDAFFESMSGITTTGSTIITNLDNTPKSILIWRAILQWLGGIGIIVMAITILPLLNIGGMQLFRMESSDTTEKILPRTREVTLIISIIYL</sequence>
<dbReference type="GO" id="GO:0030001">
    <property type="term" value="P:metal ion transport"/>
    <property type="evidence" value="ECO:0007669"/>
    <property type="project" value="UniProtKB-ARBA"/>
</dbReference>
<evidence type="ECO:0000256" key="5">
    <source>
        <dbReference type="ARBA" id="ARBA00022989"/>
    </source>
</evidence>
<reference evidence="9" key="1">
    <citation type="submission" date="2018-05" db="EMBL/GenBank/DDBJ databases">
        <authorList>
            <person name="Lanie J.A."/>
            <person name="Ng W.-L."/>
            <person name="Kazmierczak K.M."/>
            <person name="Andrzejewski T.M."/>
            <person name="Davidsen T.M."/>
            <person name="Wayne K.J."/>
            <person name="Tettelin H."/>
            <person name="Glass J.I."/>
            <person name="Rusch D."/>
            <person name="Podicherti R."/>
            <person name="Tsui H.-C.T."/>
            <person name="Winkler M.E."/>
        </authorList>
    </citation>
    <scope>NUCLEOTIDE SEQUENCE</scope>
</reference>
<keyword evidence="6" id="KW-0406">Ion transport</keyword>
<name>A0A383ENK8_9ZZZZ</name>
<evidence type="ECO:0000256" key="7">
    <source>
        <dbReference type="ARBA" id="ARBA00023136"/>
    </source>
</evidence>
<dbReference type="GO" id="GO:0008324">
    <property type="term" value="F:monoatomic cation transmembrane transporter activity"/>
    <property type="evidence" value="ECO:0007669"/>
    <property type="project" value="InterPro"/>
</dbReference>
<keyword evidence="2" id="KW-0813">Transport</keyword>
<protein>
    <recommendedName>
        <fullName evidence="10">Potassium transporter TrkH</fullName>
    </recommendedName>
</protein>
<dbReference type="PANTHER" id="PTHR32024">
    <property type="entry name" value="TRK SYSTEM POTASSIUM UPTAKE PROTEIN TRKG-RELATED"/>
    <property type="match status" value="1"/>
</dbReference>
<keyword evidence="7 8" id="KW-0472">Membrane</keyword>
<evidence type="ECO:0000256" key="8">
    <source>
        <dbReference type="SAM" id="Phobius"/>
    </source>
</evidence>